<evidence type="ECO:0000259" key="3">
    <source>
        <dbReference type="Pfam" id="PF06030"/>
    </source>
</evidence>
<comment type="caution">
    <text evidence="5">The sequence shown here is derived from an EMBL/GenBank/DDBJ whole genome shotgun (WGS) entry which is preliminary data.</text>
</comment>
<keyword evidence="1" id="KW-0472">Membrane</keyword>
<proteinExistence type="predicted"/>
<dbReference type="RefSeq" id="WP_185373761.1">
    <property type="nucleotide sequence ID" value="NZ_JAARRM010000002.1"/>
</dbReference>
<evidence type="ECO:0000256" key="1">
    <source>
        <dbReference type="SAM" id="Phobius"/>
    </source>
</evidence>
<protein>
    <submittedName>
        <fullName evidence="5">DUF916 and DUF3324 domain-containing protein</fullName>
    </submittedName>
</protein>
<evidence type="ECO:0000313" key="5">
    <source>
        <dbReference type="EMBL" id="MBC1521700.1"/>
    </source>
</evidence>
<dbReference type="AlphaFoldDB" id="A0A841ZRY3"/>
<dbReference type="Pfam" id="PF06030">
    <property type="entry name" value="WxLIP_PGBD"/>
    <property type="match status" value="1"/>
</dbReference>
<feature type="transmembrane region" description="Helical" evidence="1">
    <location>
        <begin position="308"/>
        <end position="330"/>
    </location>
</feature>
<gene>
    <name evidence="5" type="ORF">HB912_08575</name>
</gene>
<keyword evidence="1" id="KW-1133">Transmembrane helix</keyword>
<feature type="domain" description="WxL Interacting Protein host binding" evidence="4">
    <location>
        <begin position="162"/>
        <end position="298"/>
    </location>
</feature>
<feature type="signal peptide" evidence="2">
    <location>
        <begin position="1"/>
        <end position="27"/>
    </location>
</feature>
<dbReference type="EMBL" id="JAARRM010000002">
    <property type="protein sequence ID" value="MBC1521700.1"/>
    <property type="molecule type" value="Genomic_DNA"/>
</dbReference>
<keyword evidence="1" id="KW-0812">Transmembrane</keyword>
<evidence type="ECO:0000259" key="4">
    <source>
        <dbReference type="Pfam" id="PF11797"/>
    </source>
</evidence>
<organism evidence="5 6">
    <name type="scientific">Listeria aquatica</name>
    <dbReference type="NCBI Taxonomy" id="1494960"/>
    <lineage>
        <taxon>Bacteria</taxon>
        <taxon>Bacillati</taxon>
        <taxon>Bacillota</taxon>
        <taxon>Bacilli</taxon>
        <taxon>Bacillales</taxon>
        <taxon>Listeriaceae</taxon>
        <taxon>Listeria</taxon>
    </lineage>
</organism>
<name>A0A841ZRY3_9LIST</name>
<reference evidence="5 6" key="1">
    <citation type="submission" date="2020-03" db="EMBL/GenBank/DDBJ databases">
        <title>Soil Listeria distribution.</title>
        <authorList>
            <person name="Liao J."/>
            <person name="Wiedmann M."/>
        </authorList>
    </citation>
    <scope>NUCLEOTIDE SEQUENCE [LARGE SCALE GENOMIC DNA]</scope>
    <source>
        <strain evidence="5 6">FSL L7-1507</strain>
    </source>
</reference>
<dbReference type="InterPro" id="IPR021759">
    <property type="entry name" value="WxLIP_HBD"/>
</dbReference>
<sequence length="342" mass="38747">MKKTIGYLLGLVLLCTLALGTSMDAHASEFNFAAETQIPSNQIDKKKSYFNLKMKPGQKQTLVVKLRNDTNKAVVVNPQIHSATTNMHGVVEYGEANVQRDKSLPYSLRDLIKVEKKITVPAKKSVDLKLAVTMPDKPYVGVLAGGITLEEKKVATSQKQDKGISIENKYAYVIGVTLQESDEEVKQDLKLKKVEAGQTNTRNAILFTLQNPTPIYLNRFELEAKITRKGKTETLYKSSQKDMQVAPNSHFTYPVLLNGEPLKPGDYTLHLKAKSSKESWRFTKNFQIRRDEASKLNKKDVTIESPNYWWLIALIAVVVIVVGFLLYFAWRKKRKKNRQTAR</sequence>
<dbReference type="InterPro" id="IPR010317">
    <property type="entry name" value="WxLIP_PGBD"/>
</dbReference>
<dbReference type="Proteomes" id="UP000559885">
    <property type="component" value="Unassembled WGS sequence"/>
</dbReference>
<dbReference type="Pfam" id="PF11797">
    <property type="entry name" value="WxLIP_HBD"/>
    <property type="match status" value="1"/>
</dbReference>
<evidence type="ECO:0000313" key="6">
    <source>
        <dbReference type="Proteomes" id="UP000559885"/>
    </source>
</evidence>
<feature type="chain" id="PRO_5032408673" evidence="2">
    <location>
        <begin position="28"/>
        <end position="342"/>
    </location>
</feature>
<accession>A0A841ZRY3</accession>
<feature type="domain" description="WxL Interacting Protein peptidoglycan binding" evidence="3">
    <location>
        <begin position="32"/>
        <end position="151"/>
    </location>
</feature>
<keyword evidence="2" id="KW-0732">Signal</keyword>
<evidence type="ECO:0000256" key="2">
    <source>
        <dbReference type="SAM" id="SignalP"/>
    </source>
</evidence>